<accession>A0A0F9D8M3</accession>
<dbReference type="InterPro" id="IPR037041">
    <property type="entry name" value="Trigger_fac_C_sf"/>
</dbReference>
<keyword evidence="5" id="KW-0143">Chaperone</keyword>
<evidence type="ECO:0000259" key="7">
    <source>
        <dbReference type="PROSITE" id="PS50059"/>
    </source>
</evidence>
<dbReference type="InterPro" id="IPR008881">
    <property type="entry name" value="Trigger_fac_ribosome-bd_bac"/>
</dbReference>
<dbReference type="PROSITE" id="PS50059">
    <property type="entry name" value="FKBP_PPIASE"/>
    <property type="match status" value="1"/>
</dbReference>
<comment type="similarity">
    <text evidence="2">Belongs to the FKBP-type PPIase family. Tig subfamily.</text>
</comment>
<evidence type="ECO:0000256" key="4">
    <source>
        <dbReference type="ARBA" id="ARBA00023110"/>
    </source>
</evidence>
<evidence type="ECO:0000256" key="5">
    <source>
        <dbReference type="ARBA" id="ARBA00023186"/>
    </source>
</evidence>
<comment type="catalytic activity">
    <reaction evidence="1">
        <text>[protein]-peptidylproline (omega=180) = [protein]-peptidylproline (omega=0)</text>
        <dbReference type="Rhea" id="RHEA:16237"/>
        <dbReference type="Rhea" id="RHEA-COMP:10747"/>
        <dbReference type="Rhea" id="RHEA-COMP:10748"/>
        <dbReference type="ChEBI" id="CHEBI:83833"/>
        <dbReference type="ChEBI" id="CHEBI:83834"/>
        <dbReference type="EC" id="5.2.1.8"/>
    </reaction>
</comment>
<evidence type="ECO:0000256" key="1">
    <source>
        <dbReference type="ARBA" id="ARBA00000971"/>
    </source>
</evidence>
<evidence type="ECO:0000256" key="3">
    <source>
        <dbReference type="ARBA" id="ARBA00013194"/>
    </source>
</evidence>
<dbReference type="AlphaFoldDB" id="A0A0F9D8M3"/>
<dbReference type="Gene3D" id="3.10.50.40">
    <property type="match status" value="1"/>
</dbReference>
<dbReference type="Pfam" id="PF05697">
    <property type="entry name" value="Trigger_N"/>
    <property type="match status" value="1"/>
</dbReference>
<comment type="caution">
    <text evidence="8">The sequence shown here is derived from an EMBL/GenBank/DDBJ whole genome shotgun (WGS) entry which is preliminary data.</text>
</comment>
<sequence>RQYFGKKARPSVSQMLIGEYYGKALQDSDINPVGNPTLEGMKSDSEYPGEFGFDNSYSVELSVEVLPKLNPTGYRDLDLELPQRDSKELFNDKMRKYQEQFAERSQITERGAKLGDALVIDFAGSIDGKPFEGGTAKGFSVESLGKGHFVPGFEDQIIGVMTGETRVINVIFPSEYRAKHLAGKDAKFEVTVQNIVEIKLAKVNEDLAMMVGYESVDELNEHVQNDTDYECRLNDRHMMDHQITTKLLEINEFDAPKSMVEKEQLRLLGNNNLNNIPEQAKEELQKMAAYNVRRALLMDAIYEKEDNIEVTPDELSKMLGEHAQKNNQTKDELVSNLYNTNQMDNFVGVLKLAKVVDFIVDSSKKGSEESNGNK</sequence>
<evidence type="ECO:0000256" key="2">
    <source>
        <dbReference type="ARBA" id="ARBA00005464"/>
    </source>
</evidence>
<dbReference type="GO" id="GO:0006457">
    <property type="term" value="P:protein folding"/>
    <property type="evidence" value="ECO:0007669"/>
    <property type="project" value="InterPro"/>
</dbReference>
<keyword evidence="4" id="KW-0697">Rotamase</keyword>
<protein>
    <recommendedName>
        <fullName evidence="3">peptidylprolyl isomerase</fullName>
        <ecNumber evidence="3">5.2.1.8</ecNumber>
    </recommendedName>
</protein>
<dbReference type="Pfam" id="PF05698">
    <property type="entry name" value="Trigger_C"/>
    <property type="match status" value="1"/>
</dbReference>
<name>A0A0F9D8M3_9ZZZZ</name>
<dbReference type="InterPro" id="IPR027304">
    <property type="entry name" value="Trigger_fact/SurA_dom_sf"/>
</dbReference>
<dbReference type="SUPFAM" id="SSF109998">
    <property type="entry name" value="Triger factor/SurA peptide-binding domain-like"/>
    <property type="match status" value="1"/>
</dbReference>
<dbReference type="FunFam" id="3.10.50.40:FF:000001">
    <property type="entry name" value="Trigger factor"/>
    <property type="match status" value="1"/>
</dbReference>
<proteinExistence type="inferred from homology"/>
<feature type="non-terminal residue" evidence="8">
    <location>
        <position position="1"/>
    </location>
</feature>
<gene>
    <name evidence="8" type="ORF">LCGC14_2230530</name>
</gene>
<dbReference type="GO" id="GO:0015031">
    <property type="term" value="P:protein transport"/>
    <property type="evidence" value="ECO:0007669"/>
    <property type="project" value="InterPro"/>
</dbReference>
<dbReference type="InterPro" id="IPR036611">
    <property type="entry name" value="Trigger_fac_ribosome-bd_sf"/>
</dbReference>
<dbReference type="InterPro" id="IPR008880">
    <property type="entry name" value="Trigger_fac_C"/>
</dbReference>
<organism evidence="8">
    <name type="scientific">marine sediment metagenome</name>
    <dbReference type="NCBI Taxonomy" id="412755"/>
    <lineage>
        <taxon>unclassified sequences</taxon>
        <taxon>metagenomes</taxon>
        <taxon>ecological metagenomes</taxon>
    </lineage>
</organism>
<evidence type="ECO:0000256" key="6">
    <source>
        <dbReference type="ARBA" id="ARBA00023235"/>
    </source>
</evidence>
<dbReference type="InterPro" id="IPR005215">
    <property type="entry name" value="Trig_fac"/>
</dbReference>
<keyword evidence="6" id="KW-0413">Isomerase</keyword>
<dbReference type="InterPro" id="IPR001179">
    <property type="entry name" value="PPIase_FKBP_dom"/>
</dbReference>
<dbReference type="Gene3D" id="3.30.70.1050">
    <property type="entry name" value="Trigger factor ribosome-binding domain"/>
    <property type="match status" value="1"/>
</dbReference>
<dbReference type="InterPro" id="IPR046357">
    <property type="entry name" value="PPIase_dom_sf"/>
</dbReference>
<dbReference type="EMBL" id="LAZR01029993">
    <property type="protein sequence ID" value="KKL57929.1"/>
    <property type="molecule type" value="Genomic_DNA"/>
</dbReference>
<dbReference type="GO" id="GO:0003755">
    <property type="term" value="F:peptidyl-prolyl cis-trans isomerase activity"/>
    <property type="evidence" value="ECO:0007669"/>
    <property type="project" value="UniProtKB-KW"/>
</dbReference>
<evidence type="ECO:0000313" key="8">
    <source>
        <dbReference type="EMBL" id="KKL57929.1"/>
    </source>
</evidence>
<reference evidence="8" key="1">
    <citation type="journal article" date="2015" name="Nature">
        <title>Complex archaea that bridge the gap between prokaryotes and eukaryotes.</title>
        <authorList>
            <person name="Spang A."/>
            <person name="Saw J.H."/>
            <person name="Jorgensen S.L."/>
            <person name="Zaremba-Niedzwiedzka K."/>
            <person name="Martijn J."/>
            <person name="Lind A.E."/>
            <person name="van Eijk R."/>
            <person name="Schleper C."/>
            <person name="Guy L."/>
            <person name="Ettema T.J."/>
        </authorList>
    </citation>
    <scope>NUCLEOTIDE SEQUENCE</scope>
</reference>
<dbReference type="EC" id="5.2.1.8" evidence="3"/>
<dbReference type="NCBIfam" id="TIGR00115">
    <property type="entry name" value="tig"/>
    <property type="match status" value="1"/>
</dbReference>
<dbReference type="SUPFAM" id="SSF54534">
    <property type="entry name" value="FKBP-like"/>
    <property type="match status" value="1"/>
</dbReference>
<feature type="domain" description="PPIase FKBP-type" evidence="7">
    <location>
        <begin position="115"/>
        <end position="204"/>
    </location>
</feature>
<dbReference type="Gene3D" id="1.10.3120.10">
    <property type="entry name" value="Trigger factor, C-terminal domain"/>
    <property type="match status" value="1"/>
</dbReference>
<dbReference type="Pfam" id="PF00254">
    <property type="entry name" value="FKBP_C"/>
    <property type="match status" value="1"/>
</dbReference>